<dbReference type="GO" id="GO:0016887">
    <property type="term" value="F:ATP hydrolysis activity"/>
    <property type="evidence" value="ECO:0007669"/>
    <property type="project" value="InterPro"/>
</dbReference>
<dbReference type="PANTHER" id="PTHR23389:SF21">
    <property type="entry name" value="ATPASE FAMILY AAA DOMAIN-CONTAINING PROTEIN 5"/>
    <property type="match status" value="1"/>
</dbReference>
<feature type="compositionally biased region" description="Polar residues" evidence="1">
    <location>
        <begin position="170"/>
        <end position="184"/>
    </location>
</feature>
<dbReference type="GO" id="GO:0005524">
    <property type="term" value="F:ATP binding"/>
    <property type="evidence" value="ECO:0007669"/>
    <property type="project" value="InterPro"/>
</dbReference>
<feature type="region of interest" description="Disordered" evidence="1">
    <location>
        <begin position="170"/>
        <end position="213"/>
    </location>
</feature>
<dbReference type="GO" id="GO:0005634">
    <property type="term" value="C:nucleus"/>
    <property type="evidence" value="ECO:0007669"/>
    <property type="project" value="TreeGrafter"/>
</dbReference>
<sequence>MWPPSTNTITTTTTTTIITPIPQLQQQQQQRQSSPPDLLAHKYRPTSVETIGCHREQAKRLRQWILEFTNAPRNDSRHGNGGSSSDSDYDECGHASDDSGAEDQSARRCVLITGPPGIGKTSLVYMIANELRMHIVESHPSEKRDFKLFKTLKLANQKGKINPIAKLFQMTQQKPTNQPQGQRTRNPRVKRRKLEQTTNGTSNGGDQKEVKNTGLSLSGDSSIVLFDDVDVVFEEDGPFLKSLAEFIRDSKRPVIVTATRFIENIKSNLVHFEHIQLNRPPLDDCVRILRDICRKEKYYKLDKMTNCRIIAKRFNCDIRQCLNMIHFYGEKASYFIESDTNDIQDITPNFSRLSGHLEYLKALKEDDEKTDIEEGPDDDEATIILAPPTAYPHDVTPTTLSCYDTISLIDLMDSTFDFANRAALLNRWLDGKPSDRARDQSCGHELGEEIRKSIVELTHNLYRRDLTTNDEQPKSSTATPTCCFNDLKASLGTNYTPLPIASRLRLRPRHDTRRSVVSPFLSATIETLDSY</sequence>
<feature type="region of interest" description="Disordered" evidence="1">
    <location>
        <begin position="1"/>
        <end position="40"/>
    </location>
</feature>
<dbReference type="Pfam" id="PF00004">
    <property type="entry name" value="AAA"/>
    <property type="match status" value="1"/>
</dbReference>
<dbReference type="GO" id="GO:0003677">
    <property type="term" value="F:DNA binding"/>
    <property type="evidence" value="ECO:0007669"/>
    <property type="project" value="TreeGrafter"/>
</dbReference>
<feature type="domain" description="AAA+ ATPase" evidence="2">
    <location>
        <begin position="106"/>
        <end position="282"/>
    </location>
</feature>
<evidence type="ECO:0000313" key="3">
    <source>
        <dbReference type="EMBL" id="MDE49181.1"/>
    </source>
</evidence>
<dbReference type="Gene3D" id="3.40.50.300">
    <property type="entry name" value="P-loop containing nucleotide triphosphate hydrolases"/>
    <property type="match status" value="1"/>
</dbReference>
<reference evidence="3" key="1">
    <citation type="submission" date="2018-10" db="EMBL/GenBank/DDBJ databases">
        <title>Transcriptome assembly of Aceria tosichella (Wheat curl mite) Type 2.</title>
        <authorList>
            <person name="Scully E.D."/>
            <person name="Geib S.M."/>
            <person name="Palmer N.A."/>
            <person name="Gupta A.K."/>
            <person name="Sarath G."/>
            <person name="Tatineni S."/>
        </authorList>
    </citation>
    <scope>NUCLEOTIDE SEQUENCE</scope>
    <source>
        <strain evidence="3">LincolnNE</strain>
    </source>
</reference>
<proteinExistence type="predicted"/>
<feature type="compositionally biased region" description="Polar residues" evidence="1">
    <location>
        <begin position="196"/>
        <end position="205"/>
    </location>
</feature>
<dbReference type="SUPFAM" id="SSF52540">
    <property type="entry name" value="P-loop containing nucleoside triphosphate hydrolases"/>
    <property type="match status" value="1"/>
</dbReference>
<evidence type="ECO:0000256" key="1">
    <source>
        <dbReference type="SAM" id="MobiDB-lite"/>
    </source>
</evidence>
<feature type="region of interest" description="Disordered" evidence="1">
    <location>
        <begin position="71"/>
        <end position="105"/>
    </location>
</feature>
<evidence type="ECO:0000259" key="2">
    <source>
        <dbReference type="SMART" id="SM00382"/>
    </source>
</evidence>
<gene>
    <name evidence="3" type="primary">Atad5</name>
    <name evidence="3" type="ORF">g.17270</name>
</gene>
<dbReference type="InterPro" id="IPR027417">
    <property type="entry name" value="P-loop_NTPase"/>
</dbReference>
<feature type="compositionally biased region" description="Low complexity" evidence="1">
    <location>
        <begin position="1"/>
        <end position="36"/>
    </location>
</feature>
<name>A0A6G1SG33_9ACAR</name>
<dbReference type="SMART" id="SM00382">
    <property type="entry name" value="AAA"/>
    <property type="match status" value="1"/>
</dbReference>
<dbReference type="EMBL" id="GGYP01004410">
    <property type="protein sequence ID" value="MDE49181.1"/>
    <property type="molecule type" value="Transcribed_RNA"/>
</dbReference>
<accession>A0A6G1SG33</accession>
<organism evidence="3">
    <name type="scientific">Aceria tosichella</name>
    <name type="common">wheat curl mite</name>
    <dbReference type="NCBI Taxonomy" id="561515"/>
    <lineage>
        <taxon>Eukaryota</taxon>
        <taxon>Metazoa</taxon>
        <taxon>Ecdysozoa</taxon>
        <taxon>Arthropoda</taxon>
        <taxon>Chelicerata</taxon>
        <taxon>Arachnida</taxon>
        <taxon>Acari</taxon>
        <taxon>Acariformes</taxon>
        <taxon>Trombidiformes</taxon>
        <taxon>Prostigmata</taxon>
        <taxon>Eupodina</taxon>
        <taxon>Eriophyoidea</taxon>
        <taxon>Eriophyidae</taxon>
        <taxon>Eriophyinae</taxon>
        <taxon>Aceriini</taxon>
        <taxon>Aceria</taxon>
    </lineage>
</organism>
<dbReference type="AlphaFoldDB" id="A0A6G1SG33"/>
<dbReference type="PANTHER" id="PTHR23389">
    <property type="entry name" value="CHROMOSOME TRANSMISSION FIDELITY FACTOR 18"/>
    <property type="match status" value="1"/>
</dbReference>
<dbReference type="InterPro" id="IPR003593">
    <property type="entry name" value="AAA+_ATPase"/>
</dbReference>
<protein>
    <submittedName>
        <fullName evidence="3">ATPase family AAA domain-containing protein 5</fullName>
    </submittedName>
</protein>
<dbReference type="InterPro" id="IPR003959">
    <property type="entry name" value="ATPase_AAA_core"/>
</dbReference>